<evidence type="ECO:0000313" key="7">
    <source>
        <dbReference type="Proteomes" id="UP001320544"/>
    </source>
</evidence>
<evidence type="ECO:0000256" key="1">
    <source>
        <dbReference type="ARBA" id="ARBA00004141"/>
    </source>
</evidence>
<evidence type="ECO:0000256" key="4">
    <source>
        <dbReference type="ARBA" id="ARBA00023136"/>
    </source>
</evidence>
<accession>A0ABN6MBC5</accession>
<keyword evidence="4 5" id="KW-0472">Membrane</keyword>
<gene>
    <name evidence="6" type="primary">ecfT_1</name>
    <name evidence="6" type="ORF">CE91St30_06530</name>
</gene>
<keyword evidence="2 5" id="KW-0812">Transmembrane</keyword>
<proteinExistence type="predicted"/>
<dbReference type="PANTHER" id="PTHR33514:SF13">
    <property type="entry name" value="PROTEIN ABCI12, CHLOROPLASTIC"/>
    <property type="match status" value="1"/>
</dbReference>
<feature type="transmembrane region" description="Helical" evidence="5">
    <location>
        <begin position="127"/>
        <end position="149"/>
    </location>
</feature>
<dbReference type="Pfam" id="PF02361">
    <property type="entry name" value="CbiQ"/>
    <property type="match status" value="1"/>
</dbReference>
<dbReference type="EMBL" id="AP025564">
    <property type="protein sequence ID" value="BDE95320.1"/>
    <property type="molecule type" value="Genomic_DNA"/>
</dbReference>
<comment type="subcellular location">
    <subcellularLocation>
        <location evidence="1">Membrane</location>
        <topology evidence="1">Multi-pass membrane protein</topology>
    </subcellularLocation>
</comment>
<keyword evidence="3 5" id="KW-1133">Transmembrane helix</keyword>
<name>A0ABN6MBC5_9ACTN</name>
<evidence type="ECO:0000256" key="3">
    <source>
        <dbReference type="ARBA" id="ARBA00022989"/>
    </source>
</evidence>
<organism evidence="6 7">
    <name type="scientific">Raoultibacter timonensis</name>
    <dbReference type="NCBI Taxonomy" id="1907662"/>
    <lineage>
        <taxon>Bacteria</taxon>
        <taxon>Bacillati</taxon>
        <taxon>Actinomycetota</taxon>
        <taxon>Coriobacteriia</taxon>
        <taxon>Eggerthellales</taxon>
        <taxon>Eggerthellaceae</taxon>
        <taxon>Raoultibacter</taxon>
    </lineage>
</organism>
<dbReference type="CDD" id="cd16914">
    <property type="entry name" value="EcfT"/>
    <property type="match status" value="1"/>
</dbReference>
<feature type="transmembrane region" description="Helical" evidence="5">
    <location>
        <begin position="100"/>
        <end position="120"/>
    </location>
</feature>
<feature type="transmembrane region" description="Helical" evidence="5">
    <location>
        <begin position="27"/>
        <end position="55"/>
    </location>
</feature>
<keyword evidence="7" id="KW-1185">Reference proteome</keyword>
<sequence length="281" mass="30088">MQFSVSIYIPGTTPIHRLDARVKLVLLLAYSVTLFFVHTWTGLGACVAACLAAMLVAKIPPARMFSLLVPVYVILAFTLVFNSFAFDIAHVAAGFGAGDVSAGVLAGVSPVPLIGSFGFVPEGFARGAFYALRIVFLVLASFVVCFTTTSNDLTDALNDFLKPLRAFRVPTQDIAMMVSIALRFIPVTAEEFSQVRSAQWARGAAFSDGTVMERLRAWQTVLIPLFVGLFRRADNLAVAMEARCYGMGDVRTELDPREFSGASAAVLIAGLAACAALAAFL</sequence>
<dbReference type="Proteomes" id="UP001320544">
    <property type="component" value="Chromosome"/>
</dbReference>
<dbReference type="InterPro" id="IPR003339">
    <property type="entry name" value="ABC/ECF_trnsptr_transmembrane"/>
</dbReference>
<evidence type="ECO:0000256" key="5">
    <source>
        <dbReference type="SAM" id="Phobius"/>
    </source>
</evidence>
<feature type="transmembrane region" description="Helical" evidence="5">
    <location>
        <begin position="259"/>
        <end position="280"/>
    </location>
</feature>
<evidence type="ECO:0000313" key="6">
    <source>
        <dbReference type="EMBL" id="BDE95320.1"/>
    </source>
</evidence>
<dbReference type="PANTHER" id="PTHR33514">
    <property type="entry name" value="PROTEIN ABCI12, CHLOROPLASTIC"/>
    <property type="match status" value="1"/>
</dbReference>
<feature type="transmembrane region" description="Helical" evidence="5">
    <location>
        <begin position="67"/>
        <end position="88"/>
    </location>
</feature>
<reference evidence="6 7" key="1">
    <citation type="submission" date="2022-01" db="EMBL/GenBank/DDBJ databases">
        <title>Novel bile acid biosynthetic pathways are enriched in the microbiome of centenarians.</title>
        <authorList>
            <person name="Sato Y."/>
            <person name="Atarashi K."/>
            <person name="Plichta R.D."/>
            <person name="Arai Y."/>
            <person name="Sasajima S."/>
            <person name="Kearney M.S."/>
            <person name="Suda W."/>
            <person name="Takeshita K."/>
            <person name="Sasaki T."/>
            <person name="Okamoto S."/>
            <person name="Skelly N.A."/>
            <person name="Okamura Y."/>
            <person name="Vlamakis H."/>
            <person name="Li Y."/>
            <person name="Tanoue T."/>
            <person name="Takei H."/>
            <person name="Nittono H."/>
            <person name="Narushima S."/>
            <person name="Irie J."/>
            <person name="Itoh H."/>
            <person name="Moriya K."/>
            <person name="Sugiura Y."/>
            <person name="Suematsu M."/>
            <person name="Moritoki N."/>
            <person name="Shibata S."/>
            <person name="Littman R.D."/>
            <person name="Fischbach A.M."/>
            <person name="Uwamino Y."/>
            <person name="Inoue T."/>
            <person name="Honda A."/>
            <person name="Hattori M."/>
            <person name="Murai T."/>
            <person name="Xavier J.R."/>
            <person name="Hirose N."/>
            <person name="Honda K."/>
        </authorList>
    </citation>
    <scope>NUCLEOTIDE SEQUENCE [LARGE SCALE GENOMIC DNA]</scope>
    <source>
        <strain evidence="6 7">CE91-St30</strain>
    </source>
</reference>
<evidence type="ECO:0000256" key="2">
    <source>
        <dbReference type="ARBA" id="ARBA00022692"/>
    </source>
</evidence>
<protein>
    <submittedName>
        <fullName evidence="6">Energy-coupling factor transporter transmembrane protein EcfT</fullName>
    </submittedName>
</protein>